<dbReference type="Pfam" id="PF04801">
    <property type="entry name" value="RPC5"/>
    <property type="match status" value="1"/>
</dbReference>
<dbReference type="Proteomes" id="UP000594261">
    <property type="component" value="Chromosome 6"/>
</dbReference>
<dbReference type="OMA" id="DEEVCWL"/>
<organism evidence="2 3">
    <name type="scientific">Quercus lobata</name>
    <name type="common">Valley oak</name>
    <dbReference type="NCBI Taxonomy" id="97700"/>
    <lineage>
        <taxon>Eukaryota</taxon>
        <taxon>Viridiplantae</taxon>
        <taxon>Streptophyta</taxon>
        <taxon>Embryophyta</taxon>
        <taxon>Tracheophyta</taxon>
        <taxon>Spermatophyta</taxon>
        <taxon>Magnoliopsida</taxon>
        <taxon>eudicotyledons</taxon>
        <taxon>Gunneridae</taxon>
        <taxon>Pentapetalae</taxon>
        <taxon>rosids</taxon>
        <taxon>fabids</taxon>
        <taxon>Fagales</taxon>
        <taxon>Fagaceae</taxon>
        <taxon>Quercus</taxon>
    </lineage>
</organism>
<sequence>MHRYSQNGKVPVSNTVQLHLNSIHAVVQFRPSLKHPRAGGSKRKNNVAGDAEVSVELEESAEEKSVGSSKKQNKRMEPSTEKKIDDEEVCWLNKKYHN</sequence>
<dbReference type="Gramene" id="QL06p009809:mrna">
    <property type="protein sequence ID" value="QL06p009809:mrna"/>
    <property type="gene ID" value="QL06p009809"/>
</dbReference>
<evidence type="ECO:0000256" key="1">
    <source>
        <dbReference type="SAM" id="MobiDB-lite"/>
    </source>
</evidence>
<dbReference type="PANTHER" id="PTHR12069">
    <property type="entry name" value="DNA-DIRECTED RNA POLYMERASES III 80 KDA POLYPEPTIDE RNA POLYMERASE III SUBUNIT 5"/>
    <property type="match status" value="1"/>
</dbReference>
<dbReference type="EMBL" id="LRBV02000006">
    <property type="status" value="NOT_ANNOTATED_CDS"/>
    <property type="molecule type" value="Genomic_DNA"/>
</dbReference>
<reference evidence="2 3" key="1">
    <citation type="journal article" date="2016" name="G3 (Bethesda)">
        <title>First Draft Assembly and Annotation of the Genome of a California Endemic Oak Quercus lobata Nee (Fagaceae).</title>
        <authorList>
            <person name="Sork V.L."/>
            <person name="Fitz-Gibbon S.T."/>
            <person name="Puiu D."/>
            <person name="Crepeau M."/>
            <person name="Gugger P.F."/>
            <person name="Sherman R."/>
            <person name="Stevens K."/>
            <person name="Langley C.H."/>
            <person name="Pellegrini M."/>
            <person name="Salzberg S.L."/>
        </authorList>
    </citation>
    <scope>NUCLEOTIDE SEQUENCE [LARGE SCALE GENOMIC DNA]</scope>
    <source>
        <strain evidence="2 3">cv. SW786</strain>
    </source>
</reference>
<reference evidence="2" key="2">
    <citation type="submission" date="2021-01" db="UniProtKB">
        <authorList>
            <consortium name="EnsemblPlants"/>
        </authorList>
    </citation>
    <scope>IDENTIFICATION</scope>
</reference>
<dbReference type="AlphaFoldDB" id="A0A7N2LUY6"/>
<name>A0A7N2LUY6_QUELO</name>
<dbReference type="GO" id="GO:0005666">
    <property type="term" value="C:RNA polymerase III complex"/>
    <property type="evidence" value="ECO:0007669"/>
    <property type="project" value="TreeGrafter"/>
</dbReference>
<evidence type="ECO:0000313" key="2">
    <source>
        <dbReference type="EnsemblPlants" id="QL06p009809:mrna"/>
    </source>
</evidence>
<feature type="region of interest" description="Disordered" evidence="1">
    <location>
        <begin position="30"/>
        <end position="87"/>
    </location>
</feature>
<dbReference type="GO" id="GO:0042797">
    <property type="term" value="P:tRNA transcription by RNA polymerase III"/>
    <property type="evidence" value="ECO:0007669"/>
    <property type="project" value="TreeGrafter"/>
</dbReference>
<feature type="compositionally biased region" description="Basic residues" evidence="1">
    <location>
        <begin position="32"/>
        <end position="45"/>
    </location>
</feature>
<dbReference type="EnsemblPlants" id="QL06p009809:mrna">
    <property type="protein sequence ID" value="QL06p009809:mrna"/>
    <property type="gene ID" value="QL06p009809"/>
</dbReference>
<keyword evidence="3" id="KW-1185">Reference proteome</keyword>
<feature type="compositionally biased region" description="Basic and acidic residues" evidence="1">
    <location>
        <begin position="74"/>
        <end position="85"/>
    </location>
</feature>
<dbReference type="PANTHER" id="PTHR12069:SF0">
    <property type="entry name" value="DNA-DIRECTED RNA POLYMERASE III SUBUNIT RPC5"/>
    <property type="match status" value="1"/>
</dbReference>
<proteinExistence type="predicted"/>
<dbReference type="InParanoid" id="A0A7N2LUY6"/>
<accession>A0A7N2LUY6</accession>
<protein>
    <submittedName>
        <fullName evidence="2">Uncharacterized protein</fullName>
    </submittedName>
</protein>
<dbReference type="InterPro" id="IPR006886">
    <property type="entry name" value="RNA_pol_III_Rpc5"/>
</dbReference>
<evidence type="ECO:0000313" key="3">
    <source>
        <dbReference type="Proteomes" id="UP000594261"/>
    </source>
</evidence>